<feature type="transmembrane region" description="Helical" evidence="7">
    <location>
        <begin position="440"/>
        <end position="457"/>
    </location>
</feature>
<evidence type="ECO:0000256" key="2">
    <source>
        <dbReference type="ARBA" id="ARBA00005262"/>
    </source>
</evidence>
<keyword evidence="6 7" id="KW-0472">Membrane</keyword>
<comment type="similarity">
    <text evidence="2">Belongs to the chromate ion transporter (CHR) (TC 2.A.51) family.</text>
</comment>
<feature type="transmembrane region" description="Helical" evidence="7">
    <location>
        <begin position="367"/>
        <end position="390"/>
    </location>
</feature>
<comment type="caution">
    <text evidence="8">The sequence shown here is derived from an EMBL/GenBank/DDBJ whole genome shotgun (WGS) entry which is preliminary data.</text>
</comment>
<dbReference type="PANTHER" id="PTHR33567:SF3">
    <property type="entry name" value="CHROMATE ION TRANSPORTER (EUROFUNG)"/>
    <property type="match status" value="1"/>
</dbReference>
<evidence type="ECO:0000256" key="3">
    <source>
        <dbReference type="ARBA" id="ARBA00022475"/>
    </source>
</evidence>
<evidence type="ECO:0000256" key="1">
    <source>
        <dbReference type="ARBA" id="ARBA00004651"/>
    </source>
</evidence>
<evidence type="ECO:0000256" key="5">
    <source>
        <dbReference type="ARBA" id="ARBA00022989"/>
    </source>
</evidence>
<dbReference type="NCBIfam" id="TIGR00937">
    <property type="entry name" value="2A51"/>
    <property type="match status" value="1"/>
</dbReference>
<evidence type="ECO:0000256" key="6">
    <source>
        <dbReference type="ARBA" id="ARBA00023136"/>
    </source>
</evidence>
<gene>
    <name evidence="8" type="primary">chrA</name>
    <name evidence="8" type="ORF">QPM17_22560</name>
</gene>
<feature type="transmembrane region" description="Helical" evidence="7">
    <location>
        <begin position="224"/>
        <end position="247"/>
    </location>
</feature>
<feature type="transmembrane region" description="Helical" evidence="7">
    <location>
        <begin position="410"/>
        <end position="433"/>
    </location>
</feature>
<dbReference type="PIRSF" id="PIRSF004810">
    <property type="entry name" value="ChrA"/>
    <property type="match status" value="1"/>
</dbReference>
<feature type="transmembrane region" description="Helical" evidence="7">
    <location>
        <begin position="331"/>
        <end position="355"/>
    </location>
</feature>
<comment type="subcellular location">
    <subcellularLocation>
        <location evidence="1">Cell membrane</location>
        <topology evidence="1">Multi-pass membrane protein</topology>
    </subcellularLocation>
</comment>
<feature type="transmembrane region" description="Helical" evidence="7">
    <location>
        <begin position="259"/>
        <end position="278"/>
    </location>
</feature>
<protein>
    <submittedName>
        <fullName evidence="8">Chromate efflux transporter</fullName>
    </submittedName>
</protein>
<dbReference type="InterPro" id="IPR014047">
    <property type="entry name" value="Chr_Tranpt_l_chain"/>
</dbReference>
<reference evidence="8 9" key="1">
    <citation type="submission" date="2023-06" db="EMBL/GenBank/DDBJ databases">
        <title>Marinobacter azerbaijanicus a moderately halophilic, isolated from Urmia Lake in Azerbaijan region of Iran.</title>
        <authorList>
            <person name="Sanchez-Porro C."/>
            <person name="Aghdam E.M."/>
            <person name="Saheb S.M."/>
            <person name="Tarhriz V."/>
            <person name="Kazemi E."/>
            <person name="Ammozegar M.A."/>
            <person name="Ventosa A."/>
            <person name="Hejazi M.S."/>
        </authorList>
    </citation>
    <scope>NUCLEOTIDE SEQUENCE [LARGE SCALE GENOMIC DNA]</scope>
    <source>
        <strain evidence="8 9">TBZ242</strain>
    </source>
</reference>
<accession>A0ABT7IIC5</accession>
<keyword evidence="4 7" id="KW-0812">Transmembrane</keyword>
<keyword evidence="3" id="KW-1003">Cell membrane</keyword>
<dbReference type="RefSeq" id="WP_285393978.1">
    <property type="nucleotide sequence ID" value="NZ_JASSVS010000025.1"/>
</dbReference>
<feature type="transmembrane region" description="Helical" evidence="7">
    <location>
        <begin position="120"/>
        <end position="137"/>
    </location>
</feature>
<feature type="transmembrane region" description="Helical" evidence="7">
    <location>
        <begin position="20"/>
        <end position="43"/>
    </location>
</feature>
<organism evidence="8 9">
    <name type="scientific">Marinobacter azerbaijanicus</name>
    <dbReference type="NCBI Taxonomy" id="3050455"/>
    <lineage>
        <taxon>Bacteria</taxon>
        <taxon>Pseudomonadati</taxon>
        <taxon>Pseudomonadota</taxon>
        <taxon>Gammaproteobacteria</taxon>
        <taxon>Pseudomonadales</taxon>
        <taxon>Marinobacteraceae</taxon>
        <taxon>Marinobacter</taxon>
    </lineage>
</organism>
<dbReference type="PANTHER" id="PTHR33567">
    <property type="entry name" value="CHROMATE ION TRANSPORTER (EUROFUNG)"/>
    <property type="match status" value="1"/>
</dbReference>
<name>A0ABT7IIC5_9GAMM</name>
<dbReference type="InterPro" id="IPR003370">
    <property type="entry name" value="Chromate_transpt"/>
</dbReference>
<evidence type="ECO:0000313" key="8">
    <source>
        <dbReference type="EMBL" id="MDL0433927.1"/>
    </source>
</evidence>
<sequence length="458" mass="49027">MPPVNETPHQVPFREAVMVWLRVAMLSFGGPAGQIAVMHRILVEEKKWIGERRFLHALNYCMMLPGPEAQQLAIYIGWLMHRTKGGLVAGCLFVLPGFIAILALSYLYAALGNVGLVEGLFFGLKAAVLAVVLNAVVRIGKRALKNRIMLGLAAAAFVAIFFFDIAFPLIILSAALLGYWGGKRGVTAFQVGGGHGDGSDQGLSDRDSLLGEGLPDHARPNRSWSLRISATLLLLWLTPVVLLLVTLGGENVFSQIATFFSKMAVATFGGAYAVLGYVTQEAVQNYGWLAPGEMLDGLGMAETTPGPLIQVVQFVGFMGAFREATGLDPMVAATLAAVLTTWVTFVPCFLWIFLGAPYVERLRDNRALSAALSAITAAVVGVILNLAIWFGIHVIFAEVEERHALGARLLIPNLASVDLLALLLAAGALIAIFRFKIGMLKVLGSCALLGVLASLVVF</sequence>
<keyword evidence="9" id="KW-1185">Reference proteome</keyword>
<evidence type="ECO:0000313" key="9">
    <source>
        <dbReference type="Proteomes" id="UP001227964"/>
    </source>
</evidence>
<feature type="transmembrane region" description="Helical" evidence="7">
    <location>
        <begin position="87"/>
        <end position="108"/>
    </location>
</feature>
<dbReference type="Pfam" id="PF02417">
    <property type="entry name" value="Chromate_transp"/>
    <property type="match status" value="2"/>
</dbReference>
<evidence type="ECO:0000256" key="4">
    <source>
        <dbReference type="ARBA" id="ARBA00022692"/>
    </source>
</evidence>
<evidence type="ECO:0000256" key="7">
    <source>
        <dbReference type="SAM" id="Phobius"/>
    </source>
</evidence>
<proteinExistence type="inferred from homology"/>
<dbReference type="Proteomes" id="UP001227964">
    <property type="component" value="Unassembled WGS sequence"/>
</dbReference>
<feature type="transmembrane region" description="Helical" evidence="7">
    <location>
        <begin position="149"/>
        <end position="180"/>
    </location>
</feature>
<keyword evidence="5 7" id="KW-1133">Transmembrane helix</keyword>
<dbReference type="EMBL" id="JASSVS010000025">
    <property type="protein sequence ID" value="MDL0433927.1"/>
    <property type="molecule type" value="Genomic_DNA"/>
</dbReference>